<dbReference type="InterPro" id="IPR027417">
    <property type="entry name" value="P-loop_NTPase"/>
</dbReference>
<reference evidence="1" key="1">
    <citation type="submission" date="2021-04" db="EMBL/GenBank/DDBJ databases">
        <authorList>
            <person name="Rodrigo-Torres L."/>
            <person name="Arahal R. D."/>
            <person name="Lucena T."/>
        </authorList>
    </citation>
    <scope>NUCLEOTIDE SEQUENCE</scope>
    <source>
        <strain evidence="1">AS29M-1</strain>
    </source>
</reference>
<dbReference type="KEGG" id="ptan:CRYO30217_03295"/>
<sequence length="287" mass="32884">MVMPKDREAKMMLVAGRKGVGKTYQTLLNIARYLRTTPKKKGRKVLIFDVNNEFGNVRKDHKNPNLPNIGLIKLGQVPAFSKVTEAVAKRVSIFKDEGGRMSLAEMGKALGYILDHYRNGLLLIEDISKYITDSLPGDLIGSICTQRHVSVDVVIHVQTVGKLFNPKLWGNCNEVRLHRADDTIKRHESKVDGNLEHMFIMEKLIAIKNKQGDKRFHCFLDKDANKIRGKFTNTEFVKAIEAYLSSNYKKILRPLLDERDIYTGAKKYQNQKQAVNSYIMRLMKEYL</sequence>
<evidence type="ECO:0000313" key="2">
    <source>
        <dbReference type="Proteomes" id="UP000683507"/>
    </source>
</evidence>
<organism evidence="1 2">
    <name type="scientific">Parvicella tangerina</name>
    <dbReference type="NCBI Taxonomy" id="2829795"/>
    <lineage>
        <taxon>Bacteria</taxon>
        <taxon>Pseudomonadati</taxon>
        <taxon>Bacteroidota</taxon>
        <taxon>Flavobacteriia</taxon>
        <taxon>Flavobacteriales</taxon>
        <taxon>Parvicellaceae</taxon>
        <taxon>Parvicella</taxon>
    </lineage>
</organism>
<accession>A0A916NK22</accession>
<dbReference type="Gene3D" id="3.40.50.300">
    <property type="entry name" value="P-loop containing nucleotide triphosphate hydrolases"/>
    <property type="match status" value="1"/>
</dbReference>
<gene>
    <name evidence="1" type="ORF">CRYO30217_03295</name>
</gene>
<evidence type="ECO:0000313" key="1">
    <source>
        <dbReference type="EMBL" id="CAG5086823.1"/>
    </source>
</evidence>
<proteinExistence type="predicted"/>
<keyword evidence="2" id="KW-1185">Reference proteome</keyword>
<protein>
    <submittedName>
        <fullName evidence="1">Uncharacterized protein</fullName>
    </submittedName>
</protein>
<dbReference type="RefSeq" id="WP_258543480.1">
    <property type="nucleotide sequence ID" value="NZ_OU015584.1"/>
</dbReference>
<dbReference type="AlphaFoldDB" id="A0A916NK22"/>
<dbReference type="EMBL" id="OU015584">
    <property type="protein sequence ID" value="CAG5086823.1"/>
    <property type="molecule type" value="Genomic_DNA"/>
</dbReference>
<name>A0A916NK22_9FLAO</name>
<dbReference type="Proteomes" id="UP000683507">
    <property type="component" value="Chromosome"/>
</dbReference>